<name>A0ABX7P972_9BACT</name>
<feature type="region of interest" description="Disordered" evidence="1">
    <location>
        <begin position="293"/>
        <end position="329"/>
    </location>
</feature>
<evidence type="ECO:0000313" key="2">
    <source>
        <dbReference type="EMBL" id="QSQ26990.1"/>
    </source>
</evidence>
<accession>A0ABX7P972</accession>
<dbReference type="EMBL" id="CP071090">
    <property type="protein sequence ID" value="QSQ26990.1"/>
    <property type="molecule type" value="Genomic_DNA"/>
</dbReference>
<protein>
    <submittedName>
        <fullName evidence="2">Uncharacterized protein</fullName>
    </submittedName>
</protein>
<organism evidence="2 3">
    <name type="scientific">Pyxidicoccus parkwayensis</name>
    <dbReference type="NCBI Taxonomy" id="2813578"/>
    <lineage>
        <taxon>Bacteria</taxon>
        <taxon>Pseudomonadati</taxon>
        <taxon>Myxococcota</taxon>
        <taxon>Myxococcia</taxon>
        <taxon>Myxococcales</taxon>
        <taxon>Cystobacterineae</taxon>
        <taxon>Myxococcaceae</taxon>
        <taxon>Pyxidicoccus</taxon>
    </lineage>
</organism>
<evidence type="ECO:0000313" key="3">
    <source>
        <dbReference type="Proteomes" id="UP000662747"/>
    </source>
</evidence>
<gene>
    <name evidence="2" type="ORF">JY651_19640</name>
</gene>
<dbReference type="RefSeq" id="WP_206728518.1">
    <property type="nucleotide sequence ID" value="NZ_CP071090.1"/>
</dbReference>
<keyword evidence="3" id="KW-1185">Reference proteome</keyword>
<reference evidence="2 3" key="1">
    <citation type="submission" date="2021-02" db="EMBL/GenBank/DDBJ databases">
        <title>De Novo genome assembly of isolated myxobacteria.</title>
        <authorList>
            <person name="Stevens D.C."/>
        </authorList>
    </citation>
    <scope>NUCLEOTIDE SEQUENCE [LARGE SCALE GENOMIC DNA]</scope>
    <source>
        <strain evidence="3">SCPEA02</strain>
    </source>
</reference>
<sequence>MPHISFTACVALTPAGGRNRNRLRPASFGVADLRLTTPGGMSSRCHLPPPFRAPGGGEDGFYFAPEVEPVELVYRLGNDAGLARSGKLELFTRYRKAPLWSRELSAEEVAEGEHRVRWDGRVSKCDAFPDGVVTVEHSPYKLKLTLEGSGWGECPVAWTYFHVLVDGLELELGDARALAQKKDREVTEALKKLPAPGEKAEVRLVSNVFKTVTSEMGNDTDFRQYRATWGNGPGIPIFARAWVKDSAGRRVDAPKALGRVRFLWDWEDVTEDLSVHTPHARAFLEQALNRQCSASRPTGDNAHRDVGGKRGLPSSAVFPKQTGYAPQGTPRDSVFPFRVVPCNQRKWAAFSEAWTSGAYAGRTGVLFQPSRIAGDAWRVTVQLAYERRKDGAVALDIEDAAPLPAAVRATTGVFETWREVHISRAIRKHAGIAGFSLAGVQAHFECAFLRLVDRSGGVTDIPAAEYNARIAAAVKKHDSWLVRAAVDPAVDQHAEGDHAITFRTYEEFLTEVKRLKRCDDAALPQLLEATSERPALVLETAYNLQCKDWAKELLVKAFDEGPRGVPGILLLQFSGLYNLERLPGGLSVNGFSKEFPSRDRTRCAVFQCGAANNYAGNANSLEQTIAHELGHQLFLPHAPFPVQRVPIGARAALHDRNGSDCLMGYDYSTERRLCGLCILRLRGWNSTLLNSDGSRNAHP</sequence>
<dbReference type="Proteomes" id="UP000662747">
    <property type="component" value="Chromosome"/>
</dbReference>
<evidence type="ECO:0000256" key="1">
    <source>
        <dbReference type="SAM" id="MobiDB-lite"/>
    </source>
</evidence>
<proteinExistence type="predicted"/>